<feature type="domain" description="Flagellar M-ring C-terminal" evidence="16">
    <location>
        <begin position="254"/>
        <end position="441"/>
    </location>
</feature>
<keyword evidence="7 14" id="KW-0812">Transmembrane</keyword>
<dbReference type="PRINTS" id="PR01009">
    <property type="entry name" value="FLGMRINGFLIF"/>
</dbReference>
<name>A0A0H5M0F1_YERIN</name>
<keyword evidence="6" id="KW-1003">Cell membrane</keyword>
<dbReference type="InterPro" id="IPR045851">
    <property type="entry name" value="AMP-bd_C_sf"/>
</dbReference>
<keyword evidence="17" id="KW-0969">Cilium</keyword>
<feature type="compositionally biased region" description="Polar residues" evidence="13">
    <location>
        <begin position="280"/>
        <end position="289"/>
    </location>
</feature>
<evidence type="ECO:0000256" key="6">
    <source>
        <dbReference type="ARBA" id="ARBA00022475"/>
    </source>
</evidence>
<evidence type="ECO:0000256" key="5">
    <source>
        <dbReference type="ARBA" id="ARBA00017949"/>
    </source>
</evidence>
<evidence type="ECO:0000256" key="10">
    <source>
        <dbReference type="ARBA" id="ARBA00023143"/>
    </source>
</evidence>
<comment type="similarity">
    <text evidence="4 12">Belongs to the FliF family.</text>
</comment>
<evidence type="ECO:0000256" key="3">
    <source>
        <dbReference type="ARBA" id="ARBA00004651"/>
    </source>
</evidence>
<reference evidence="18" key="1">
    <citation type="submission" date="2015-03" db="EMBL/GenBank/DDBJ databases">
        <authorList>
            <consortium name="Pathogen Informatics"/>
        </authorList>
    </citation>
    <scope>NUCLEOTIDE SEQUENCE [LARGE SCALE GENOMIC DNA]</scope>
    <source>
        <strain evidence="18">R148</strain>
    </source>
</reference>
<dbReference type="InterPro" id="IPR006182">
    <property type="entry name" value="FliF_N_dom"/>
</dbReference>
<evidence type="ECO:0000256" key="12">
    <source>
        <dbReference type="PIRNR" id="PIRNR004862"/>
    </source>
</evidence>
<dbReference type="GO" id="GO:0005886">
    <property type="term" value="C:plasma membrane"/>
    <property type="evidence" value="ECO:0007669"/>
    <property type="project" value="UniProtKB-SubCell"/>
</dbReference>
<comment type="function">
    <text evidence="1 12">The M ring may be actively involved in energy transduction.</text>
</comment>
<feature type="region of interest" description="Disordered" evidence="13">
    <location>
        <begin position="506"/>
        <end position="529"/>
    </location>
</feature>
<sequence>MNATTTGNNKNSTLELKAAFERIRANPKILFAIAAAAAISIVIALLLWTRTPDYRLLYNNISDQDAGAVVAQLTQMQVPYRFEEHGGAILVPADRIYEIRLKLAQQGLPKGGNVGFELMDQEKFGISQFNEQVNYQRALEGELARTIDTLGPVTAARVHLALPKQSLFVREQKQPTASVTLTIASGRTLEPNQVNAIAYLISSAVPGLTASNVTIVDQAGNLLTQNSGQATQASQLKYTSEIESDYQRRILAILTPIVGASNVRAQVTAQMDFTEHEQTAEQYQPNSSPEKMAIRSRQSSSSEQGGRSGVGGAPGALSNQPPMPTSAPIEKPTPPPATGAAANRAQGNTNTAATAPILPYNQRNDETTNYEVDKTLTHTRKSTGTVTRLSVAIVLNYQPTETGENAGLSKEQLEQINALAKEAIGYSSQRGDTVNIVNTPFSTLDESAQPPLWKQPEFINMLLTVLRYLFIALIAWVLWRKAVQPFWMKHQEFALQRLEMEKEARQAEIDAKSHRAEDSQRMKAQQKLQSELNTQKLRELAEQDPQIIALVVRQWMNKEQKS</sequence>
<keyword evidence="8 14" id="KW-1133">Transmembrane helix</keyword>
<feature type="compositionally biased region" description="Pro residues" evidence="13">
    <location>
        <begin position="321"/>
        <end position="337"/>
    </location>
</feature>
<evidence type="ECO:0000256" key="2">
    <source>
        <dbReference type="ARBA" id="ARBA00004117"/>
    </source>
</evidence>
<dbReference type="PANTHER" id="PTHR30046:SF0">
    <property type="entry name" value="FLAGELLAR M-RING PROTEIN"/>
    <property type="match status" value="1"/>
</dbReference>
<dbReference type="InterPro" id="IPR043427">
    <property type="entry name" value="YscJ/FliF"/>
</dbReference>
<dbReference type="InterPro" id="IPR000067">
    <property type="entry name" value="FlgMring_FliF"/>
</dbReference>
<keyword evidence="10 12" id="KW-0975">Bacterial flagellum</keyword>
<feature type="domain" description="Flagellar M-ring N-terminal" evidence="15">
    <location>
        <begin position="50"/>
        <end position="224"/>
    </location>
</feature>
<evidence type="ECO:0000256" key="4">
    <source>
        <dbReference type="ARBA" id="ARBA00007971"/>
    </source>
</evidence>
<feature type="compositionally biased region" description="Basic and acidic residues" evidence="13">
    <location>
        <begin position="506"/>
        <end position="521"/>
    </location>
</feature>
<gene>
    <name evidence="17" type="primary">fliF_2</name>
    <name evidence="17" type="ORF">ERS008476_03995</name>
</gene>
<evidence type="ECO:0000256" key="13">
    <source>
        <dbReference type="SAM" id="MobiDB-lite"/>
    </source>
</evidence>
<keyword evidence="17" id="KW-0966">Cell projection</keyword>
<evidence type="ECO:0000313" key="18">
    <source>
        <dbReference type="Proteomes" id="UP000043316"/>
    </source>
</evidence>
<evidence type="ECO:0000256" key="7">
    <source>
        <dbReference type="ARBA" id="ARBA00022692"/>
    </source>
</evidence>
<feature type="compositionally biased region" description="Low complexity" evidence="13">
    <location>
        <begin position="338"/>
        <end position="356"/>
    </location>
</feature>
<dbReference type="RefSeq" id="WP_019211805.1">
    <property type="nucleotide sequence ID" value="NZ_CWJI01000019.1"/>
</dbReference>
<dbReference type="GO" id="GO:0071973">
    <property type="term" value="P:bacterial-type flagellum-dependent cell motility"/>
    <property type="evidence" value="ECO:0007669"/>
    <property type="project" value="InterPro"/>
</dbReference>
<evidence type="ECO:0000256" key="9">
    <source>
        <dbReference type="ARBA" id="ARBA00023136"/>
    </source>
</evidence>
<dbReference type="GO" id="GO:0009431">
    <property type="term" value="C:bacterial-type flagellum basal body, MS ring"/>
    <property type="evidence" value="ECO:0007669"/>
    <property type="project" value="InterPro"/>
</dbReference>
<feature type="compositionally biased region" description="Low complexity" evidence="13">
    <location>
        <begin position="295"/>
        <end position="305"/>
    </location>
</feature>
<dbReference type="Proteomes" id="UP000043316">
    <property type="component" value="Unassembled WGS sequence"/>
</dbReference>
<feature type="transmembrane region" description="Helical" evidence="14">
    <location>
        <begin position="29"/>
        <end position="48"/>
    </location>
</feature>
<evidence type="ECO:0000313" key="17">
    <source>
        <dbReference type="EMBL" id="CRY56948.1"/>
    </source>
</evidence>
<dbReference type="PANTHER" id="PTHR30046">
    <property type="entry name" value="FLAGELLAR M-RING PROTEIN"/>
    <property type="match status" value="1"/>
</dbReference>
<comment type="subunit">
    <text evidence="11">The basal body constitutes a major portion of the flagellar organelle and consists of four rings (L,P,S, and M) mounted on a central rod. The M ring is integral to the inner membrane of the cell and may be connected to the flagellar rod via the S ring. The S (supramembrane ring) lies just distal to the M ring. The L and P rings lie in the outer membrane and the periplasmic space, respectively.</text>
</comment>
<evidence type="ECO:0000256" key="8">
    <source>
        <dbReference type="ARBA" id="ARBA00022989"/>
    </source>
</evidence>
<evidence type="ECO:0000259" key="16">
    <source>
        <dbReference type="Pfam" id="PF08345"/>
    </source>
</evidence>
<proteinExistence type="inferred from homology"/>
<dbReference type="Pfam" id="PF08345">
    <property type="entry name" value="YscJ_FliF_C"/>
    <property type="match status" value="1"/>
</dbReference>
<evidence type="ECO:0000259" key="15">
    <source>
        <dbReference type="Pfam" id="PF01514"/>
    </source>
</evidence>
<evidence type="ECO:0000256" key="11">
    <source>
        <dbReference type="ARBA" id="ARBA00025936"/>
    </source>
</evidence>
<dbReference type="PIRSF" id="PIRSF004862">
    <property type="entry name" value="FliF"/>
    <property type="match status" value="1"/>
</dbReference>
<dbReference type="GeneID" id="61816457"/>
<protein>
    <recommendedName>
        <fullName evidence="5 12">Flagellar M-ring protein</fullName>
    </recommendedName>
</protein>
<evidence type="ECO:0000256" key="14">
    <source>
        <dbReference type="SAM" id="Phobius"/>
    </source>
</evidence>
<dbReference type="Pfam" id="PF01514">
    <property type="entry name" value="YscJ_FliF"/>
    <property type="match status" value="1"/>
</dbReference>
<dbReference type="GO" id="GO:0003774">
    <property type="term" value="F:cytoskeletal motor activity"/>
    <property type="evidence" value="ECO:0007669"/>
    <property type="project" value="InterPro"/>
</dbReference>
<comment type="subcellular location">
    <subcellularLocation>
        <location evidence="2 12">Bacterial flagellum basal body</location>
    </subcellularLocation>
    <subcellularLocation>
        <location evidence="3">Cell membrane</location>
        <topology evidence="3">Multi-pass membrane protein</topology>
    </subcellularLocation>
</comment>
<keyword evidence="17" id="KW-0282">Flagellum</keyword>
<evidence type="ECO:0000256" key="1">
    <source>
        <dbReference type="ARBA" id="ARBA00003820"/>
    </source>
</evidence>
<dbReference type="NCBIfam" id="TIGR00206">
    <property type="entry name" value="fliF"/>
    <property type="match status" value="1"/>
</dbReference>
<dbReference type="InterPro" id="IPR013556">
    <property type="entry name" value="Flag_M-ring_C"/>
</dbReference>
<feature type="region of interest" description="Disordered" evidence="13">
    <location>
        <begin position="276"/>
        <end position="370"/>
    </location>
</feature>
<dbReference type="Gene3D" id="3.30.300.30">
    <property type="match status" value="1"/>
</dbReference>
<dbReference type="EMBL" id="CWJI01000019">
    <property type="protein sequence ID" value="CRY56948.1"/>
    <property type="molecule type" value="Genomic_DNA"/>
</dbReference>
<feature type="transmembrane region" description="Helical" evidence="14">
    <location>
        <begin position="458"/>
        <end position="479"/>
    </location>
</feature>
<organism evidence="17 18">
    <name type="scientific">Yersinia intermedia</name>
    <dbReference type="NCBI Taxonomy" id="631"/>
    <lineage>
        <taxon>Bacteria</taxon>
        <taxon>Pseudomonadati</taxon>
        <taxon>Pseudomonadota</taxon>
        <taxon>Gammaproteobacteria</taxon>
        <taxon>Enterobacterales</taxon>
        <taxon>Yersiniaceae</taxon>
        <taxon>Yersinia</taxon>
    </lineage>
</organism>
<dbReference type="AlphaFoldDB" id="A0A0H5M0F1"/>
<keyword evidence="9 14" id="KW-0472">Membrane</keyword>
<accession>A0A0H5M0F1</accession>